<dbReference type="Proteomes" id="UP000676506">
    <property type="component" value="Chromosome 1"/>
</dbReference>
<dbReference type="EMBL" id="CP072648">
    <property type="protein sequence ID" value="QUW03153.1"/>
    <property type="molecule type" value="Genomic_DNA"/>
</dbReference>
<reference evidence="1 2" key="1">
    <citation type="submission" date="2021-03" db="EMBL/GenBank/DDBJ databases">
        <title>Genomic and phenotypic characterization of Chloracidobacterium isolates provides evidence for multiple species.</title>
        <authorList>
            <person name="Saini M.K."/>
            <person name="Costas A.M.G."/>
            <person name="Tank M."/>
            <person name="Bryant D.A."/>
        </authorList>
    </citation>
    <scope>NUCLEOTIDE SEQUENCE [LARGE SCALE GENOMIC DNA]</scope>
    <source>
        <strain evidence="1 2">BV2-C</strain>
    </source>
</reference>
<accession>A0ABX8B8E3</accession>
<proteinExistence type="predicted"/>
<sequence>MSERPTPEAARAAYDQLLADIERFAATLRSRFPTAITCRLGCTGCCQQHLTILPIEAARLREHVAALDAPTQARLREQAQATRHREADLASTVTPNGTLTFPPDPERNVPCPALVNEACAVYPARPVLCRTHGFPLLYLDETTEDGGLLDVCPLNFTDGEAEISHRDVFDMTIVNLRLVAASLAFEPDGERQSIADVILSATPAP</sequence>
<evidence type="ECO:0000313" key="2">
    <source>
        <dbReference type="Proteomes" id="UP000676506"/>
    </source>
</evidence>
<protein>
    <submittedName>
        <fullName evidence="1">YkgJ family cysteine cluster protein</fullName>
    </submittedName>
</protein>
<dbReference type="RefSeq" id="WP_211429044.1">
    <property type="nucleotide sequence ID" value="NZ_CP072648.1"/>
</dbReference>
<keyword evidence="2" id="KW-1185">Reference proteome</keyword>
<organism evidence="1 2">
    <name type="scientific">Chloracidobacterium validum</name>
    <dbReference type="NCBI Taxonomy" id="2821543"/>
    <lineage>
        <taxon>Bacteria</taxon>
        <taxon>Pseudomonadati</taxon>
        <taxon>Acidobacteriota</taxon>
        <taxon>Terriglobia</taxon>
        <taxon>Terriglobales</taxon>
        <taxon>Acidobacteriaceae</taxon>
        <taxon>Chloracidobacterium</taxon>
    </lineage>
</organism>
<dbReference type="Pfam" id="PF03692">
    <property type="entry name" value="CxxCxxCC"/>
    <property type="match status" value="1"/>
</dbReference>
<name>A0ABX8B8E3_9BACT</name>
<evidence type="ECO:0000313" key="1">
    <source>
        <dbReference type="EMBL" id="QUW03153.1"/>
    </source>
</evidence>
<dbReference type="InterPro" id="IPR005358">
    <property type="entry name" value="Puta_zinc/iron-chelating_dom"/>
</dbReference>
<gene>
    <name evidence="1" type="ORF">J8C06_01525</name>
</gene>